<evidence type="ECO:0000256" key="2">
    <source>
        <dbReference type="ARBA" id="ARBA00023125"/>
    </source>
</evidence>
<dbReference type="InterPro" id="IPR000232">
    <property type="entry name" value="HSF_DNA-bd"/>
</dbReference>
<proteinExistence type="inferred from homology"/>
<dbReference type="AlphaFoldDB" id="A0A1Z5KEF7"/>
<evidence type="ECO:0000256" key="4">
    <source>
        <dbReference type="RuleBase" id="RU004020"/>
    </source>
</evidence>
<comment type="subcellular location">
    <subcellularLocation>
        <location evidence="1">Nucleus</location>
    </subcellularLocation>
</comment>
<dbReference type="PANTHER" id="PTHR10015:SF206">
    <property type="entry name" value="HSF-TYPE DNA-BINDING DOMAIN-CONTAINING PROTEIN"/>
    <property type="match status" value="1"/>
</dbReference>
<dbReference type="OrthoDB" id="60033at2759"/>
<dbReference type="InterPro" id="IPR036388">
    <property type="entry name" value="WH-like_DNA-bd_sf"/>
</dbReference>
<dbReference type="Pfam" id="PF00447">
    <property type="entry name" value="HSF_DNA-bind"/>
    <property type="match status" value="1"/>
</dbReference>
<evidence type="ECO:0000313" key="8">
    <source>
        <dbReference type="Proteomes" id="UP000198406"/>
    </source>
</evidence>
<reference evidence="7 8" key="1">
    <citation type="journal article" date="2015" name="Plant Cell">
        <title>Oil accumulation by the oleaginous diatom Fistulifera solaris as revealed by the genome and transcriptome.</title>
        <authorList>
            <person name="Tanaka T."/>
            <person name="Maeda Y."/>
            <person name="Veluchamy A."/>
            <person name="Tanaka M."/>
            <person name="Abida H."/>
            <person name="Marechal E."/>
            <person name="Bowler C."/>
            <person name="Muto M."/>
            <person name="Sunaga Y."/>
            <person name="Tanaka M."/>
            <person name="Yoshino T."/>
            <person name="Taniguchi T."/>
            <person name="Fukuda Y."/>
            <person name="Nemoto M."/>
            <person name="Matsumoto M."/>
            <person name="Wong P.S."/>
            <person name="Aburatani S."/>
            <person name="Fujibuchi W."/>
        </authorList>
    </citation>
    <scope>NUCLEOTIDE SEQUENCE [LARGE SCALE GENOMIC DNA]</scope>
    <source>
        <strain evidence="7 8">JPCC DA0580</strain>
    </source>
</reference>
<name>A0A1Z5KEF7_FISSO</name>
<evidence type="ECO:0000259" key="6">
    <source>
        <dbReference type="SMART" id="SM00415"/>
    </source>
</evidence>
<accession>A0A1Z5KEF7</accession>
<evidence type="ECO:0000256" key="5">
    <source>
        <dbReference type="SAM" id="MobiDB-lite"/>
    </source>
</evidence>
<evidence type="ECO:0000256" key="3">
    <source>
        <dbReference type="ARBA" id="ARBA00023242"/>
    </source>
</evidence>
<dbReference type="EMBL" id="BDSP01000213">
    <property type="protein sequence ID" value="GAX24694.1"/>
    <property type="molecule type" value="Genomic_DNA"/>
</dbReference>
<keyword evidence="3" id="KW-0539">Nucleus</keyword>
<feature type="region of interest" description="Disordered" evidence="5">
    <location>
        <begin position="241"/>
        <end position="276"/>
    </location>
</feature>
<dbReference type="Proteomes" id="UP000198406">
    <property type="component" value="Unassembled WGS sequence"/>
</dbReference>
<dbReference type="SUPFAM" id="SSF46785">
    <property type="entry name" value="Winged helix' DNA-binding domain"/>
    <property type="match status" value="1"/>
</dbReference>
<comment type="caution">
    <text evidence="7">The sequence shown here is derived from an EMBL/GenBank/DDBJ whole genome shotgun (WGS) entry which is preliminary data.</text>
</comment>
<feature type="domain" description="HSF-type DNA-binding" evidence="6">
    <location>
        <begin position="47"/>
        <end position="140"/>
    </location>
</feature>
<comment type="similarity">
    <text evidence="4">Belongs to the HSF family.</text>
</comment>
<evidence type="ECO:0000256" key="1">
    <source>
        <dbReference type="ARBA" id="ARBA00004123"/>
    </source>
</evidence>
<organism evidence="7 8">
    <name type="scientific">Fistulifera solaris</name>
    <name type="common">Oleaginous diatom</name>
    <dbReference type="NCBI Taxonomy" id="1519565"/>
    <lineage>
        <taxon>Eukaryota</taxon>
        <taxon>Sar</taxon>
        <taxon>Stramenopiles</taxon>
        <taxon>Ochrophyta</taxon>
        <taxon>Bacillariophyta</taxon>
        <taxon>Bacillariophyceae</taxon>
        <taxon>Bacillariophycidae</taxon>
        <taxon>Naviculales</taxon>
        <taxon>Naviculaceae</taxon>
        <taxon>Fistulifera</taxon>
    </lineage>
</organism>
<dbReference type="GO" id="GO:0005634">
    <property type="term" value="C:nucleus"/>
    <property type="evidence" value="ECO:0007669"/>
    <property type="project" value="UniProtKB-SubCell"/>
</dbReference>
<evidence type="ECO:0000313" key="7">
    <source>
        <dbReference type="EMBL" id="GAX24694.1"/>
    </source>
</evidence>
<dbReference type="PANTHER" id="PTHR10015">
    <property type="entry name" value="HEAT SHOCK TRANSCRIPTION FACTOR"/>
    <property type="match status" value="1"/>
</dbReference>
<keyword evidence="2" id="KW-0238">DNA-binding</keyword>
<protein>
    <recommendedName>
        <fullName evidence="6">HSF-type DNA-binding domain-containing protein</fullName>
    </recommendedName>
</protein>
<dbReference type="SMART" id="SM00415">
    <property type="entry name" value="HSF"/>
    <property type="match status" value="1"/>
</dbReference>
<feature type="region of interest" description="Disordered" evidence="5">
    <location>
        <begin position="378"/>
        <end position="401"/>
    </location>
</feature>
<dbReference type="GO" id="GO:0043565">
    <property type="term" value="F:sequence-specific DNA binding"/>
    <property type="evidence" value="ECO:0007669"/>
    <property type="project" value="InterPro"/>
</dbReference>
<dbReference type="InterPro" id="IPR036390">
    <property type="entry name" value="WH_DNA-bd_sf"/>
</dbReference>
<sequence>MQADTSSAPNINSSDVVNNGNLNIGDDSLELRHAAHEYQDRNGQHHPIAEFLYQLTKMLTDDNNEVIEWSDGRIRVHYPERLEAEVLHKYFRHSKFASFQRQLNYFGFRKIAGKGKMSPCSYVNDAATSDIRSLLLIKRKTNGSAARKAAMQQRASDMIGAFNPALAGMNLQALAAATGQNLGGLNGQALTNAMALLQENAFRAGLGQLQFGQNNPHAQLSLLALQQQQQQLQELQNQQLRAAVNQSASSSMPAPAPVPENNQNQQNQFTNAAGSNNSFGTTAASIEQLQAQLAALAGQNGGNNNGNNSAANSFQNFMQLNQKNQTTGDSGFSSATAALQAQSSSSNPATAAMDAAASSNQTSTNMFDSAANLQSLLNSHPGFQASNDNNNNSGRGGMSSHLLSRLPSSTAIFPENSTLSFGGLLGSSNRLSSLLSLNSFGGGSREASLADLAAASSMGQFSAPAHLQRQS</sequence>
<dbReference type="FunFam" id="1.10.10.10:FF:000286">
    <property type="entry name" value="Heat shock transcription factor"/>
    <property type="match status" value="1"/>
</dbReference>
<dbReference type="Gene3D" id="1.10.10.10">
    <property type="entry name" value="Winged helix-like DNA-binding domain superfamily/Winged helix DNA-binding domain"/>
    <property type="match status" value="1"/>
</dbReference>
<dbReference type="InParanoid" id="A0A1Z5KEF7"/>
<keyword evidence="8" id="KW-1185">Reference proteome</keyword>
<dbReference type="GO" id="GO:0003700">
    <property type="term" value="F:DNA-binding transcription factor activity"/>
    <property type="evidence" value="ECO:0007669"/>
    <property type="project" value="InterPro"/>
</dbReference>
<gene>
    <name evidence="7" type="ORF">FisN_4Hh252</name>
</gene>
<feature type="compositionally biased region" description="Low complexity" evidence="5">
    <location>
        <begin position="247"/>
        <end position="273"/>
    </location>
</feature>